<reference evidence="2 3" key="1">
    <citation type="submission" date="2023-10" db="EMBL/GenBank/DDBJ databases">
        <title>Roseovarius strain S88 nov., isolated from a marine algae.</title>
        <authorList>
            <person name="Lee M.W."/>
            <person name="Lee J.K."/>
            <person name="Kim J.M."/>
            <person name="Choi D.G."/>
            <person name="Baek J.H."/>
            <person name="Bayburt H."/>
            <person name="Jung J.J."/>
            <person name="Han D.M."/>
            <person name="Jeon C.O."/>
        </authorList>
    </citation>
    <scope>NUCLEOTIDE SEQUENCE [LARGE SCALE GENOMIC DNA]</scope>
    <source>
        <strain evidence="2 3">S88</strain>
    </source>
</reference>
<feature type="compositionally biased region" description="Basic residues" evidence="1">
    <location>
        <begin position="298"/>
        <end position="311"/>
    </location>
</feature>
<protein>
    <submittedName>
        <fullName evidence="2">Uncharacterized protein</fullName>
    </submittedName>
</protein>
<proteinExistence type="predicted"/>
<dbReference type="RefSeq" id="WP_338550806.1">
    <property type="nucleotide sequence ID" value="NZ_CP146069.1"/>
</dbReference>
<dbReference type="EMBL" id="CP146069">
    <property type="protein sequence ID" value="WWR47984.1"/>
    <property type="molecule type" value="Genomic_DNA"/>
</dbReference>
<evidence type="ECO:0000256" key="1">
    <source>
        <dbReference type="SAM" id="MobiDB-lite"/>
    </source>
</evidence>
<gene>
    <name evidence="2" type="ORF">RZ517_07395</name>
</gene>
<dbReference type="Proteomes" id="UP001364156">
    <property type="component" value="Chromosome"/>
</dbReference>
<organism evidence="2 3">
    <name type="scientific">Roseovarius phycicola</name>
    <dbReference type="NCBI Taxonomy" id="3080976"/>
    <lineage>
        <taxon>Bacteria</taxon>
        <taxon>Pseudomonadati</taxon>
        <taxon>Pseudomonadota</taxon>
        <taxon>Alphaproteobacteria</taxon>
        <taxon>Rhodobacterales</taxon>
        <taxon>Roseobacteraceae</taxon>
        <taxon>Roseovarius</taxon>
    </lineage>
</organism>
<name>A0ABZ2HPB3_9RHOB</name>
<evidence type="ECO:0000313" key="3">
    <source>
        <dbReference type="Proteomes" id="UP001364156"/>
    </source>
</evidence>
<sequence>MDIQLHLGAHRTANTSFLHYLSENNDSLRQSGLAVWGPKQTRDGLLTGVIPVEGRRTPAEQLERAKSRIALNLAEAEASGAHTVLVTDENMIGATRRNLRDERLYAAIGERMARFFEAFDGRISSVSLSIRSQDTYWASSLAFAVARGHRLPSARVLRHLSRSTRTWRDVITDLACALPGISINVLPFETFAGVPEARLKAVTGLTEVPRRASREWLNRSPELRVLRKLINDRGGDSSFLPNGTGRWHPFNTEQVSALREAYADDFFWLRAGAEDLATLTEKTWPETKRFEPQEAKMTRGRHHGKEHRRLA</sequence>
<accession>A0ABZ2HPB3</accession>
<evidence type="ECO:0000313" key="2">
    <source>
        <dbReference type="EMBL" id="WWR47984.1"/>
    </source>
</evidence>
<feature type="region of interest" description="Disordered" evidence="1">
    <location>
        <begin position="291"/>
        <end position="311"/>
    </location>
</feature>
<keyword evidence="3" id="KW-1185">Reference proteome</keyword>